<evidence type="ECO:0000313" key="2">
    <source>
        <dbReference type="Proteomes" id="UP001225605"/>
    </source>
</evidence>
<reference evidence="1 2" key="1">
    <citation type="submission" date="2017-06" db="EMBL/GenBank/DDBJ databases">
        <title>Cultured bacterium strain Saccharothrix yanglingensis Hhs.015.</title>
        <authorList>
            <person name="Xia Y."/>
        </authorList>
    </citation>
    <scope>NUCLEOTIDE SEQUENCE [LARGE SCALE GENOMIC DNA]</scope>
    <source>
        <strain evidence="1 2">Hhs.015</strain>
    </source>
</reference>
<keyword evidence="2" id="KW-1185">Reference proteome</keyword>
<protein>
    <submittedName>
        <fullName evidence="1">Uncharacterized protein</fullName>
    </submittedName>
</protein>
<organism evidence="1 2">
    <name type="scientific">Saccharothrix yanglingensis</name>
    <dbReference type="NCBI Taxonomy" id="659496"/>
    <lineage>
        <taxon>Bacteria</taxon>
        <taxon>Bacillati</taxon>
        <taxon>Actinomycetota</taxon>
        <taxon>Actinomycetes</taxon>
        <taxon>Pseudonocardiales</taxon>
        <taxon>Pseudonocardiaceae</taxon>
        <taxon>Saccharothrix</taxon>
    </lineage>
</organism>
<comment type="caution">
    <text evidence="1">The sequence shown here is derived from an EMBL/GenBank/DDBJ whole genome shotgun (WGS) entry which is preliminary data.</text>
</comment>
<accession>A0ABU0X7E5</accession>
<evidence type="ECO:0000313" key="1">
    <source>
        <dbReference type="EMBL" id="MDQ2588054.1"/>
    </source>
</evidence>
<dbReference type="Proteomes" id="UP001225605">
    <property type="component" value="Unassembled WGS sequence"/>
</dbReference>
<dbReference type="EMBL" id="NSDM01000015">
    <property type="protein sequence ID" value="MDQ2588054.1"/>
    <property type="molecule type" value="Genomic_DNA"/>
</dbReference>
<name>A0ABU0X7E5_9PSEU</name>
<gene>
    <name evidence="1" type="ORF">CKY47_29635</name>
</gene>
<proteinExistence type="predicted"/>
<sequence>MRNVVRVRIESNSTIRHEVVAGEVRFEFAGGATELTFTEEALGKFAGEVDEALADIAAARGRTGSTRAASTLRATGS</sequence>